<protein>
    <submittedName>
        <fullName evidence="1">BLM10_mid domain-containing protein</fullName>
    </submittedName>
</protein>
<organism evidence="1">
    <name type="scientific">Mesocestoides corti</name>
    <name type="common">Flatworm</name>
    <dbReference type="NCBI Taxonomy" id="53468"/>
    <lineage>
        <taxon>Eukaryota</taxon>
        <taxon>Metazoa</taxon>
        <taxon>Spiralia</taxon>
        <taxon>Lophotrochozoa</taxon>
        <taxon>Platyhelminthes</taxon>
        <taxon>Cestoda</taxon>
        <taxon>Eucestoda</taxon>
        <taxon>Cyclophyllidea</taxon>
        <taxon>Mesocestoididae</taxon>
        <taxon>Mesocestoides</taxon>
    </lineage>
</organism>
<dbReference type="AlphaFoldDB" id="A0A5K3FQH4"/>
<evidence type="ECO:0000313" key="1">
    <source>
        <dbReference type="WBParaSite" id="MCU_010469-RA"/>
    </source>
</evidence>
<sequence>MKILCNYEESSVEEKRFLIVNCDNVFQDHDNPDWMLSVLDVLASLLEGIDRVTTNSRHKLPDVPLGSSKGRTPWTFTPHNAQYVAYLMSRLLGSKAVDVRSRNLIHKVILRVFKAANGSQVKAALLRFSKSFAKFLTPAEVKDLILPLLSLCLNSRNVEAQVGLQTRVICLGDRHTLKKAEHKTRVTMLLK</sequence>
<dbReference type="WBParaSite" id="MCU_010469-RA">
    <property type="protein sequence ID" value="MCU_010469-RA"/>
    <property type="gene ID" value="MCU_010469"/>
</dbReference>
<name>A0A5K3FQH4_MESCO</name>
<reference evidence="1" key="1">
    <citation type="submission" date="2019-11" db="UniProtKB">
        <authorList>
            <consortium name="WormBaseParasite"/>
        </authorList>
    </citation>
    <scope>IDENTIFICATION</scope>
</reference>
<proteinExistence type="predicted"/>
<accession>A0A5K3FQH4</accession>